<evidence type="ECO:0000313" key="2">
    <source>
        <dbReference type="EMBL" id="CAG5032934.1"/>
    </source>
</evidence>
<protein>
    <submittedName>
        <fullName evidence="2">(apollo) hypothetical protein</fullName>
    </submittedName>
</protein>
<feature type="region of interest" description="Disordered" evidence="1">
    <location>
        <begin position="41"/>
        <end position="93"/>
    </location>
</feature>
<evidence type="ECO:0000313" key="3">
    <source>
        <dbReference type="Proteomes" id="UP000691718"/>
    </source>
</evidence>
<reference evidence="2" key="1">
    <citation type="submission" date="2021-04" db="EMBL/GenBank/DDBJ databases">
        <authorList>
            <person name="Tunstrom K."/>
        </authorList>
    </citation>
    <scope>NUCLEOTIDE SEQUENCE</scope>
</reference>
<keyword evidence="3" id="KW-1185">Reference proteome</keyword>
<dbReference type="Proteomes" id="UP000691718">
    <property type="component" value="Unassembled WGS sequence"/>
</dbReference>
<name>A0A8S3XNB4_PARAO</name>
<feature type="region of interest" description="Disordered" evidence="1">
    <location>
        <begin position="1"/>
        <end position="26"/>
    </location>
</feature>
<gene>
    <name evidence="2" type="ORF">PAPOLLO_LOCUS19996</name>
</gene>
<comment type="caution">
    <text evidence="2">The sequence shown here is derived from an EMBL/GenBank/DDBJ whole genome shotgun (WGS) entry which is preliminary data.</text>
</comment>
<feature type="compositionally biased region" description="Basic and acidic residues" evidence="1">
    <location>
        <begin position="41"/>
        <end position="51"/>
    </location>
</feature>
<dbReference type="AlphaFoldDB" id="A0A8S3XNB4"/>
<proteinExistence type="predicted"/>
<dbReference type="EMBL" id="CAJQZP010001245">
    <property type="protein sequence ID" value="CAG5032934.1"/>
    <property type="molecule type" value="Genomic_DNA"/>
</dbReference>
<accession>A0A8S3XNB4</accession>
<sequence>MGHKDRNRVHGKDYRAHKVRTGHSMAHMDYSMVHNFVDRTVHSTGRKDRNKVCKAHSTNHRVHKMDHKVHNKGRRDHMDHTDRSTPFLKFFQR</sequence>
<feature type="compositionally biased region" description="Basic residues" evidence="1">
    <location>
        <begin position="52"/>
        <end position="75"/>
    </location>
</feature>
<evidence type="ECO:0000256" key="1">
    <source>
        <dbReference type="SAM" id="MobiDB-lite"/>
    </source>
</evidence>
<organism evidence="2 3">
    <name type="scientific">Parnassius apollo</name>
    <name type="common">Apollo butterfly</name>
    <name type="synonym">Papilio apollo</name>
    <dbReference type="NCBI Taxonomy" id="110799"/>
    <lineage>
        <taxon>Eukaryota</taxon>
        <taxon>Metazoa</taxon>
        <taxon>Ecdysozoa</taxon>
        <taxon>Arthropoda</taxon>
        <taxon>Hexapoda</taxon>
        <taxon>Insecta</taxon>
        <taxon>Pterygota</taxon>
        <taxon>Neoptera</taxon>
        <taxon>Endopterygota</taxon>
        <taxon>Lepidoptera</taxon>
        <taxon>Glossata</taxon>
        <taxon>Ditrysia</taxon>
        <taxon>Papilionoidea</taxon>
        <taxon>Papilionidae</taxon>
        <taxon>Parnassiinae</taxon>
        <taxon>Parnassini</taxon>
        <taxon>Parnassius</taxon>
        <taxon>Parnassius</taxon>
    </lineage>
</organism>